<dbReference type="InterPro" id="IPR001387">
    <property type="entry name" value="Cro/C1-type_HTH"/>
</dbReference>
<comment type="caution">
    <text evidence="2">The sequence shown here is derived from an EMBL/GenBank/DDBJ whole genome shotgun (WGS) entry which is preliminary data.</text>
</comment>
<dbReference type="GO" id="GO:0003677">
    <property type="term" value="F:DNA binding"/>
    <property type="evidence" value="ECO:0007669"/>
    <property type="project" value="InterPro"/>
</dbReference>
<dbReference type="Pfam" id="PF01381">
    <property type="entry name" value="HTH_3"/>
    <property type="match status" value="1"/>
</dbReference>
<dbReference type="InterPro" id="IPR010982">
    <property type="entry name" value="Lambda_DNA-bd_dom_sf"/>
</dbReference>
<evidence type="ECO:0000259" key="1">
    <source>
        <dbReference type="PROSITE" id="PS50943"/>
    </source>
</evidence>
<dbReference type="Gene3D" id="1.10.260.40">
    <property type="entry name" value="lambda repressor-like DNA-binding domains"/>
    <property type="match status" value="1"/>
</dbReference>
<dbReference type="PROSITE" id="PS50943">
    <property type="entry name" value="HTH_CROC1"/>
    <property type="match status" value="1"/>
</dbReference>
<dbReference type="Proteomes" id="UP000538666">
    <property type="component" value="Unassembled WGS sequence"/>
</dbReference>
<dbReference type="CDD" id="cd00093">
    <property type="entry name" value="HTH_XRE"/>
    <property type="match status" value="1"/>
</dbReference>
<sequence length="73" mass="8540">MYTSGIRQNRLAKMVGIDEAHLSKIVNGFREPNPDLRTQIAEILHCDPEWLFHKVLLTEESPEFDHQTWPPNK</sequence>
<name>A0A841JQV8_9BACT</name>
<dbReference type="SUPFAM" id="SSF47413">
    <property type="entry name" value="lambda repressor-like DNA-binding domains"/>
    <property type="match status" value="1"/>
</dbReference>
<dbReference type="EMBL" id="JACHEK010000001">
    <property type="protein sequence ID" value="MBB6142805.1"/>
    <property type="molecule type" value="Genomic_DNA"/>
</dbReference>
<dbReference type="OrthoDB" id="122253at2"/>
<feature type="domain" description="HTH cro/C1-type" evidence="1">
    <location>
        <begin position="5"/>
        <end position="51"/>
    </location>
</feature>
<dbReference type="AlphaFoldDB" id="A0A841JQV8"/>
<accession>A0A841JQV8</accession>
<organism evidence="2 3">
    <name type="scientific">Silvibacterium bohemicum</name>
    <dbReference type="NCBI Taxonomy" id="1577686"/>
    <lineage>
        <taxon>Bacteria</taxon>
        <taxon>Pseudomonadati</taxon>
        <taxon>Acidobacteriota</taxon>
        <taxon>Terriglobia</taxon>
        <taxon>Terriglobales</taxon>
        <taxon>Acidobacteriaceae</taxon>
        <taxon>Silvibacterium</taxon>
    </lineage>
</organism>
<protein>
    <submittedName>
        <fullName evidence="2">Transcriptional regulator with XRE-family HTH domain</fullName>
    </submittedName>
</protein>
<reference evidence="2 3" key="1">
    <citation type="submission" date="2020-08" db="EMBL/GenBank/DDBJ databases">
        <title>Genomic Encyclopedia of Type Strains, Phase IV (KMG-IV): sequencing the most valuable type-strain genomes for metagenomic binning, comparative biology and taxonomic classification.</title>
        <authorList>
            <person name="Goeker M."/>
        </authorList>
    </citation>
    <scope>NUCLEOTIDE SEQUENCE [LARGE SCALE GENOMIC DNA]</scope>
    <source>
        <strain evidence="2 3">DSM 103733</strain>
    </source>
</reference>
<evidence type="ECO:0000313" key="2">
    <source>
        <dbReference type="EMBL" id="MBB6142805.1"/>
    </source>
</evidence>
<keyword evidence="3" id="KW-1185">Reference proteome</keyword>
<gene>
    <name evidence="2" type="ORF">HNQ77_000743</name>
</gene>
<proteinExistence type="predicted"/>
<evidence type="ECO:0000313" key="3">
    <source>
        <dbReference type="Proteomes" id="UP000538666"/>
    </source>
</evidence>